<dbReference type="Proteomes" id="UP001262767">
    <property type="component" value="Unassembled WGS sequence"/>
</dbReference>
<dbReference type="AlphaFoldDB" id="A0AAW8LH78"/>
<reference evidence="1" key="1">
    <citation type="submission" date="2023-07" db="EMBL/GenBank/DDBJ databases">
        <title>Sorghum-associated microbial communities from plants grown in Nebraska, USA.</title>
        <authorList>
            <person name="Schachtman D."/>
        </authorList>
    </citation>
    <scope>NUCLEOTIDE SEQUENCE</scope>
    <source>
        <strain evidence="1">BE44</strain>
    </source>
</reference>
<comment type="caution">
    <text evidence="1">The sequence shown here is derived from an EMBL/GenBank/DDBJ whole genome shotgun (WGS) entry which is preliminary data.</text>
</comment>
<accession>A0AAW8LH78</accession>
<gene>
    <name evidence="1" type="ORF">J2X86_002477</name>
</gene>
<protein>
    <submittedName>
        <fullName evidence="1">Uncharacterized protein</fullName>
    </submittedName>
</protein>
<evidence type="ECO:0000313" key="1">
    <source>
        <dbReference type="EMBL" id="MDR6630422.1"/>
    </source>
</evidence>
<evidence type="ECO:0000313" key="2">
    <source>
        <dbReference type="Proteomes" id="UP001262767"/>
    </source>
</evidence>
<dbReference type="EMBL" id="JAVDSC010000012">
    <property type="protein sequence ID" value="MDR6630422.1"/>
    <property type="molecule type" value="Genomic_DNA"/>
</dbReference>
<name>A0AAW8LH78_ACILW</name>
<organism evidence="1 2">
    <name type="scientific">Acinetobacter lwoffii</name>
    <dbReference type="NCBI Taxonomy" id="28090"/>
    <lineage>
        <taxon>Bacteria</taxon>
        <taxon>Pseudomonadati</taxon>
        <taxon>Pseudomonadota</taxon>
        <taxon>Gammaproteobacteria</taxon>
        <taxon>Moraxellales</taxon>
        <taxon>Moraxellaceae</taxon>
        <taxon>Acinetobacter</taxon>
    </lineage>
</organism>
<dbReference type="RefSeq" id="WP_310077929.1">
    <property type="nucleotide sequence ID" value="NZ_JAVDSC010000012.1"/>
</dbReference>
<sequence length="160" mass="18104">MNQIKQTAMTAGFVIESLIALAEKEGIDLLNAKFQVGNEKENYQSPQFALSDLIRLAREGLKEMKQSSEGIVLKTESNTKEYFKLSDWDEWGDIDGVRDAIHSDYDLNAVVPVKKMTVIELEEVECYAHLTLGRSRDTIEFYNSQSEAQAAAEQEPDHDE</sequence>
<proteinExistence type="predicted"/>